<dbReference type="InterPro" id="IPR016040">
    <property type="entry name" value="NAD(P)-bd_dom"/>
</dbReference>
<dbReference type="Gene3D" id="3.40.50.720">
    <property type="entry name" value="NAD(P)-binding Rossmann-like Domain"/>
    <property type="match status" value="1"/>
</dbReference>
<dbReference type="InterPro" id="IPR036291">
    <property type="entry name" value="NAD(P)-bd_dom_sf"/>
</dbReference>
<dbReference type="AlphaFoldDB" id="A0A1D2QPH3"/>
<dbReference type="Gene3D" id="3.90.25.10">
    <property type="entry name" value="UDP-galactose 4-epimerase, domain 1"/>
    <property type="match status" value="1"/>
</dbReference>
<dbReference type="InterPro" id="IPR013445">
    <property type="entry name" value="CDP_4_6_deHydtase"/>
</dbReference>
<sequence>MVMDKSFWYGKKVLITGHTGFKGAWLSLLLTRLGANVTGFSLDSLGEKTVFEVSGVKANISDIRGDIRNIDSLRKVFKECRPEVVFHLAAQPFVLYSYDYPIETYETNVIGTLNVLEAIRETNTTVATVVVTSDKCYDNKEWEWGYRENDPMGGYDPYSSSKACVELLVSSYRNSYKQGNHSAIASVRAGNVIGGGDWGLNRLIPDIVNAFTVRAPVIVRHPNAIRPWQHVLEPLMGYSLLAQHMCLKGESFAEAWNFGPVASDAKSVKWIIEESASLWGKGASWSVDKDASLHEACYLRLDSSKANSKLDWYPRWDVQTALSKTIDWYSQQIKSADMRLVSEAQIDEYMSCF</sequence>
<proteinExistence type="predicted"/>
<evidence type="ECO:0000313" key="2">
    <source>
        <dbReference type="EMBL" id="ODS23486.1"/>
    </source>
</evidence>
<protein>
    <submittedName>
        <fullName evidence="2">CDP-glucose 4,6-dehydratase</fullName>
    </submittedName>
</protein>
<gene>
    <name evidence="2" type="ORF">AB835_08615</name>
</gene>
<accession>A0A1D2QPH3</accession>
<evidence type="ECO:0000313" key="3">
    <source>
        <dbReference type="Proteomes" id="UP000242502"/>
    </source>
</evidence>
<dbReference type="PANTHER" id="PTHR43000">
    <property type="entry name" value="DTDP-D-GLUCOSE 4,6-DEHYDRATASE-RELATED"/>
    <property type="match status" value="1"/>
</dbReference>
<dbReference type="EMBL" id="MDLC01000027">
    <property type="protein sequence ID" value="ODS23486.1"/>
    <property type="molecule type" value="Genomic_DNA"/>
</dbReference>
<feature type="domain" description="NAD(P)-binding" evidence="1">
    <location>
        <begin position="14"/>
        <end position="324"/>
    </location>
</feature>
<dbReference type="NCBIfam" id="TIGR02622">
    <property type="entry name" value="CDP_4_6_dhtase"/>
    <property type="match status" value="1"/>
</dbReference>
<dbReference type="STRING" id="62101.AB835_08615"/>
<dbReference type="Pfam" id="PF16363">
    <property type="entry name" value="GDP_Man_Dehyd"/>
    <property type="match status" value="1"/>
</dbReference>
<evidence type="ECO:0000259" key="1">
    <source>
        <dbReference type="Pfam" id="PF16363"/>
    </source>
</evidence>
<reference evidence="2 3" key="1">
    <citation type="journal article" date="2016" name="Appl. Environ. Microbiol.">
        <title>Lack of Overt Genome Reduction in the Bryostatin-Producing Bryozoan Symbiont "Candidatus Endobugula sertula".</title>
        <authorList>
            <person name="Miller I.J."/>
            <person name="Vanee N."/>
            <person name="Fong S.S."/>
            <person name="Lim-Fong G.E."/>
            <person name="Kwan J.C."/>
        </authorList>
    </citation>
    <scope>NUCLEOTIDE SEQUENCE [LARGE SCALE GENOMIC DNA]</scope>
    <source>
        <strain evidence="2">AB1-4</strain>
    </source>
</reference>
<dbReference type="SUPFAM" id="SSF51735">
    <property type="entry name" value="NAD(P)-binding Rossmann-fold domains"/>
    <property type="match status" value="1"/>
</dbReference>
<organism evidence="2 3">
    <name type="scientific">Candidatus Endobugula sertula</name>
    <name type="common">Bugula neritina bacterial symbiont</name>
    <dbReference type="NCBI Taxonomy" id="62101"/>
    <lineage>
        <taxon>Bacteria</taxon>
        <taxon>Pseudomonadati</taxon>
        <taxon>Pseudomonadota</taxon>
        <taxon>Gammaproteobacteria</taxon>
        <taxon>Cellvibrionales</taxon>
        <taxon>Cellvibrionaceae</taxon>
        <taxon>Candidatus Endobugula</taxon>
    </lineage>
</organism>
<dbReference type="Proteomes" id="UP000242502">
    <property type="component" value="Unassembled WGS sequence"/>
</dbReference>
<name>A0A1D2QPH3_9GAMM</name>
<comment type="caution">
    <text evidence="2">The sequence shown here is derived from an EMBL/GenBank/DDBJ whole genome shotgun (WGS) entry which is preliminary data.</text>
</comment>